<name>A0A8J7LCD6_9NOST</name>
<dbReference type="EMBL" id="JAECZC010000047">
    <property type="protein sequence ID" value="MBH8564591.1"/>
    <property type="molecule type" value="Genomic_DNA"/>
</dbReference>
<evidence type="ECO:0000313" key="3">
    <source>
        <dbReference type="Proteomes" id="UP000632766"/>
    </source>
</evidence>
<evidence type="ECO:0000256" key="1">
    <source>
        <dbReference type="SAM" id="Phobius"/>
    </source>
</evidence>
<keyword evidence="1" id="KW-0472">Membrane</keyword>
<dbReference type="RefSeq" id="WP_198126424.1">
    <property type="nucleotide sequence ID" value="NZ_JAECZC010000047.1"/>
</dbReference>
<comment type="caution">
    <text evidence="2">The sequence shown here is derived from an EMBL/GenBank/DDBJ whole genome shotgun (WGS) entry which is preliminary data.</text>
</comment>
<proteinExistence type="predicted"/>
<dbReference type="Proteomes" id="UP000632766">
    <property type="component" value="Unassembled WGS sequence"/>
</dbReference>
<accession>A0A8J7LCD6</accession>
<gene>
    <name evidence="2" type="ORF">I8748_20795</name>
</gene>
<reference evidence="2 3" key="1">
    <citation type="journal article" date="2021" name="Int. J. Syst. Evol. Microbiol.">
        <title>Amazonocrinis nigriterrae gen. nov., sp. nov., Atlanticothrix silvestris gen. nov., sp. nov. and Dendronalium phyllosphericum gen. nov., sp. nov., nostocacean cyanobacteria from Brazilian environments.</title>
        <authorList>
            <person name="Alvarenga D.O."/>
            <person name="Andreote A.P.D."/>
            <person name="Branco L.H.Z."/>
            <person name="Delbaje E."/>
            <person name="Cruz R.B."/>
            <person name="Varani A.M."/>
            <person name="Fiore M.F."/>
        </authorList>
    </citation>
    <scope>NUCLEOTIDE SEQUENCE [LARGE SCALE GENOMIC DNA]</scope>
    <source>
        <strain evidence="2 3">CENA67</strain>
    </source>
</reference>
<dbReference type="AlphaFoldDB" id="A0A8J7LCD6"/>
<evidence type="ECO:0000313" key="2">
    <source>
        <dbReference type="EMBL" id="MBH8564591.1"/>
    </source>
</evidence>
<organism evidence="2 3">
    <name type="scientific">Amazonocrinis nigriterrae CENA67</name>
    <dbReference type="NCBI Taxonomy" id="2794033"/>
    <lineage>
        <taxon>Bacteria</taxon>
        <taxon>Bacillati</taxon>
        <taxon>Cyanobacteriota</taxon>
        <taxon>Cyanophyceae</taxon>
        <taxon>Nostocales</taxon>
        <taxon>Nostocaceae</taxon>
        <taxon>Amazonocrinis</taxon>
        <taxon>Amazonocrinis nigriterrae</taxon>
    </lineage>
</organism>
<keyword evidence="1" id="KW-0812">Transmembrane</keyword>
<keyword evidence="1" id="KW-1133">Transmembrane helix</keyword>
<keyword evidence="3" id="KW-1185">Reference proteome</keyword>
<sequence>MAHRSRKLTPKFFKRNQPRTGTVKRISSKKREKPQKKGWLSSSLVLVILLSSLGLVMAFAWFSILFMFNPEKIGWLNKFLPGWAQIPLGYSEPPQTLQQIKDKLSQQKQIAGTTLPLDDQENSFLLPVIQQRANCQSNCQEVVELRVYQRSTDSEVQSQPEKYFRLAHYLPVTGPEEYEAIAPLNAVTSESHDSNITLPLNEVKRVEGDGQSSGVWFDLRGHRQQGIYAIAYGEIVYYNPERTNLQQMLSWTSPTGQLPKWQQVTGDGAKELVIDQTVGLEPQLNVYQVKSVKLYLKPIQLEAISLKPPAFKNSAYENALSIARSGLWTPAFQWLQFIQKQHKKTLPAAAQAQIDVIRLHAQLSKAQAEKTWASPGQQALAELIDGRWEKALQVFAASPENTQEIASLLKADTGRLWNRTVAALQVKPDRPEVQAWAALILASKHGEERANSWLKEQPKITQATLVYIQGLLKTLKGDAAKLQNSSKHPSLIVGGVQPISQVKSDEWLPANPKADIKLTNNQVWYQVQVSAFHDGKRWLNSPFTNLPVPKNAPAKYLWETLGINSDPIIQITVWLPNGEQQATTATIKGVQLQNGVLRLLAAGELISPSPSPSPSPRSLALTNNALEWVQPSPITLAELYQKDPRVVENMLPIVWRSLQQSGQLANGEVPKFSQIQDQISDWPVQLIDLTNDNKPETVLTISPQAIASLKNLTLTNQESDKTAYLSCTLILSDSGKVIYTDFQKNSQQALTAIAKILGDSSLALLVEDSNNYSLKRWSVKNQRFE</sequence>
<feature type="transmembrane region" description="Helical" evidence="1">
    <location>
        <begin position="39"/>
        <end position="68"/>
    </location>
</feature>
<protein>
    <submittedName>
        <fullName evidence="2">Uncharacterized protein</fullName>
    </submittedName>
</protein>